<organism evidence="7 8">
    <name type="scientific">Labilibaculum antarcticum</name>
    <dbReference type="NCBI Taxonomy" id="1717717"/>
    <lineage>
        <taxon>Bacteria</taxon>
        <taxon>Pseudomonadati</taxon>
        <taxon>Bacteroidota</taxon>
        <taxon>Bacteroidia</taxon>
        <taxon>Marinilabiliales</taxon>
        <taxon>Marinifilaceae</taxon>
        <taxon>Labilibaculum</taxon>
    </lineage>
</organism>
<dbReference type="Gene3D" id="2.30.40.10">
    <property type="entry name" value="Urease, subunit C, domain 1"/>
    <property type="match status" value="1"/>
</dbReference>
<evidence type="ECO:0000256" key="4">
    <source>
        <dbReference type="ARBA" id="ARBA00022723"/>
    </source>
</evidence>
<proteinExistence type="inferred from homology"/>
<evidence type="ECO:0000313" key="8">
    <source>
        <dbReference type="Proteomes" id="UP000218267"/>
    </source>
</evidence>
<dbReference type="InterPro" id="IPR006680">
    <property type="entry name" value="Amidohydro-rel"/>
</dbReference>
<name>A0A1Y1CN13_9BACT</name>
<keyword evidence="5" id="KW-0378">Hydrolase</keyword>
<dbReference type="Gene3D" id="3.20.20.140">
    <property type="entry name" value="Metal-dependent hydrolases"/>
    <property type="match status" value="1"/>
</dbReference>
<dbReference type="NCBIfam" id="NF006688">
    <property type="entry name" value="PRK09236.1"/>
    <property type="match status" value="1"/>
</dbReference>
<dbReference type="OrthoDB" id="9765462at2"/>
<gene>
    <name evidence="7" type="ORF">ALGA_2319</name>
</gene>
<dbReference type="GO" id="GO:0005737">
    <property type="term" value="C:cytoplasm"/>
    <property type="evidence" value="ECO:0007669"/>
    <property type="project" value="TreeGrafter"/>
</dbReference>
<dbReference type="SUPFAM" id="SSF51338">
    <property type="entry name" value="Composite domain of metallo-dependent hydrolases"/>
    <property type="match status" value="1"/>
</dbReference>
<dbReference type="Pfam" id="PF01979">
    <property type="entry name" value="Amidohydro_1"/>
    <property type="match status" value="1"/>
</dbReference>
<dbReference type="RefSeq" id="WP_096429494.1">
    <property type="nucleotide sequence ID" value="NZ_AP018042.1"/>
</dbReference>
<evidence type="ECO:0000256" key="2">
    <source>
        <dbReference type="ARBA" id="ARBA00002368"/>
    </source>
</evidence>
<dbReference type="PROSITE" id="PS00483">
    <property type="entry name" value="DIHYDROOROTASE_2"/>
    <property type="match status" value="1"/>
</dbReference>
<evidence type="ECO:0000256" key="5">
    <source>
        <dbReference type="ARBA" id="ARBA00022801"/>
    </source>
</evidence>
<dbReference type="InterPro" id="IPR002195">
    <property type="entry name" value="Dihydroorotase_CS"/>
</dbReference>
<reference evidence="8" key="2">
    <citation type="journal article" date="2020" name="Antonie Van Leeuwenhoek">
        <title>Labilibaculum antarcticum sp. nov., a novel facultative anaerobic, psychrotorelant bacterium isolated from marine sediment of Antarctica.</title>
        <authorList>
            <person name="Watanabe M."/>
            <person name="Kojima H."/>
            <person name="Fukui M."/>
        </authorList>
    </citation>
    <scope>NUCLEOTIDE SEQUENCE [LARGE SCALE GENOMIC DNA]</scope>
    <source>
        <strain evidence="8">SPP2</strain>
    </source>
</reference>
<accession>A0A1Y1CN13</accession>
<dbReference type="EMBL" id="AP018042">
    <property type="protein sequence ID" value="BAX80651.1"/>
    <property type="molecule type" value="Genomic_DNA"/>
</dbReference>
<dbReference type="InterPro" id="IPR032466">
    <property type="entry name" value="Metal_Hydrolase"/>
</dbReference>
<evidence type="ECO:0000256" key="1">
    <source>
        <dbReference type="ARBA" id="ARBA00001947"/>
    </source>
</evidence>
<dbReference type="GO" id="GO:0006145">
    <property type="term" value="P:purine nucleobase catabolic process"/>
    <property type="evidence" value="ECO:0007669"/>
    <property type="project" value="TreeGrafter"/>
</dbReference>
<reference evidence="7 8" key="1">
    <citation type="journal article" date="2018" name="Mar. Genomics">
        <title>Complete genome sequence of Marinifilaceae bacterium strain SPP2, isolated from the Antarctic marine sediment.</title>
        <authorList>
            <person name="Watanabe M."/>
            <person name="Kojima H."/>
            <person name="Fukui M."/>
        </authorList>
    </citation>
    <scope>NUCLEOTIDE SEQUENCE [LARGE SCALE GENOMIC DNA]</scope>
    <source>
        <strain evidence="7 8">SPP2</strain>
    </source>
</reference>
<dbReference type="PANTHER" id="PTHR43668:SF4">
    <property type="entry name" value="ALLANTOINASE"/>
    <property type="match status" value="1"/>
</dbReference>
<dbReference type="KEGG" id="mbas:ALGA_2319"/>
<dbReference type="AlphaFoldDB" id="A0A1Y1CN13"/>
<comment type="cofactor">
    <cofactor evidence="1">
        <name>Zn(2+)</name>
        <dbReference type="ChEBI" id="CHEBI:29105"/>
    </cofactor>
</comment>
<dbReference type="GO" id="GO:0004038">
    <property type="term" value="F:allantoinase activity"/>
    <property type="evidence" value="ECO:0007669"/>
    <property type="project" value="TreeGrafter"/>
</dbReference>
<evidence type="ECO:0000259" key="6">
    <source>
        <dbReference type="Pfam" id="PF01979"/>
    </source>
</evidence>
<feature type="domain" description="Amidohydrolase-related" evidence="6">
    <location>
        <begin position="54"/>
        <end position="426"/>
    </location>
</feature>
<evidence type="ECO:0000256" key="3">
    <source>
        <dbReference type="ARBA" id="ARBA00010286"/>
    </source>
</evidence>
<dbReference type="InterPro" id="IPR011059">
    <property type="entry name" value="Metal-dep_hydrolase_composite"/>
</dbReference>
<comment type="similarity">
    <text evidence="3">Belongs to the metallo-dependent hydrolases superfamily. DHOase family. Class I DHOase subfamily.</text>
</comment>
<keyword evidence="8" id="KW-1185">Reference proteome</keyword>
<protein>
    <submittedName>
        <fullName evidence="7">Dihydroorotase</fullName>
    </submittedName>
</protein>
<dbReference type="GO" id="GO:0046872">
    <property type="term" value="F:metal ion binding"/>
    <property type="evidence" value="ECO:0007669"/>
    <property type="project" value="UniProtKB-KW"/>
</dbReference>
<dbReference type="PANTHER" id="PTHR43668">
    <property type="entry name" value="ALLANTOINASE"/>
    <property type="match status" value="1"/>
</dbReference>
<evidence type="ECO:0000313" key="7">
    <source>
        <dbReference type="EMBL" id="BAX80651.1"/>
    </source>
</evidence>
<comment type="function">
    <text evidence="2">Catalyzes the reversible cyclization of carbamoyl aspartate to dihydroorotate.</text>
</comment>
<dbReference type="CDD" id="cd01318">
    <property type="entry name" value="DHOase_IIb"/>
    <property type="match status" value="1"/>
</dbReference>
<dbReference type="InterPro" id="IPR050138">
    <property type="entry name" value="DHOase/Allantoinase_Hydrolase"/>
</dbReference>
<dbReference type="Proteomes" id="UP000218267">
    <property type="component" value="Chromosome"/>
</dbReference>
<sequence>MSSFLIKNALIINEGKKFAGSVLVKDQIIEEIFTSEPDVVDENWTVIDAAGRLLIPGVIDDQVHFRDPGMPQKGDLYTESRAAVAGGTTSFMDMPNVKPQTVTQELLTERYKLGAEKSLANYSFYMGATNTNLDEILKTDPKTVCGIKIFMGSSTGNMLVDDIETLSQIFEKSQMLIATHCEDSPTIDKNQAEYQKKFGDDIPMEYHGIIRSAEACYKSSSKAIELAKKFNTRLHILHLSSAMEMDLFDNSIPAKDKRITAEVCVHHLWFDDQDYLTKKSRIRWNPAIKTKKDQDALWEALLDDRLDVVATDHAPHTPEEKDGNYMQAAGGGPLVQHSLVAMMEQARRGKISMEKVVEKMCHTPAEIFQVEKRGFIRKGYFADLVLLKEDDWTATNANALYKCGWTPFDGETFQYKVDKTFVNGHLAYDNGAFNESNKGMRLSFER</sequence>
<dbReference type="SUPFAM" id="SSF51556">
    <property type="entry name" value="Metallo-dependent hydrolases"/>
    <property type="match status" value="1"/>
</dbReference>
<keyword evidence="4" id="KW-0479">Metal-binding</keyword>